<feature type="region of interest" description="Disordered" evidence="1">
    <location>
        <begin position="563"/>
        <end position="582"/>
    </location>
</feature>
<feature type="compositionally biased region" description="Low complexity" evidence="1">
    <location>
        <begin position="381"/>
        <end position="390"/>
    </location>
</feature>
<feature type="compositionally biased region" description="Low complexity" evidence="1">
    <location>
        <begin position="440"/>
        <end position="458"/>
    </location>
</feature>
<sequence>MNSGAQLHYDARRPGRKSRTFSASVTLDGLVTLNHAAPRPEKEAANNGVTGKLPNDFRSNGHGAFNGNQLYRANGVKQNDVKGIHRNLSNQRNITSEWRKSVKKTNPSNHSGSTQSSNSSERSSPQTGQATRGRSIEAKATTDIKELSSPPTKSTAAKHSGHRSPISRSEVFIEQVKADPNPTIRTLVKIEPTTATSPIKPNSLQNDPTSADSATEDMTTSIPVKSPPTTTDSVPTKPASQQNVPQIGGSATTDLTTGIQIKTKSTSSGVASKPTSPQHELATGDSATTYSQSVDSIDLSITSGVASKPTSPQHELATGDSSTTDSQSVESIDLSMTSLVAAKPTNGPTTGDSASVESIDLISISHRTKTSRPKSDHSPTRRTGNRTPTGKPKGFCTPVQMSNLLVVNQMNSDNDPSESNHDDDDLRILQNADGLKNSHSGSGDSMSTRRSSMGGSQRSFSFLVTTPSIPEEKAVIKPDKAFMNSSNMSVISDAESKVSRMSRMTIDPRITSDRRASFRMTREVNSFYEPTTNLEDAKRTMLINPSVIQASLVGGRKLPKPYKFKSKKQKAKEKRKLEKQEAKRRAIRARRYAEAEDMQPLSVSFPILTRPQDVFIHSRGKMGAGRTEVMITTEDPEDLVATLSYTELLPSDKGRRLASGRRVLRDAAGNQCALILHSRSIEGRNTFRICGPVPMNSLHKSVEGYFVWAEVKNIGELSSQFCMTLKRDADPQGQSIRFKTKNVGSNLLSCIGSEAHGFSIYRKKEDGTKTEGCAKISYYHASRGLTVSPNLDLGLMLCYALVIDEMVSNRLR</sequence>
<feature type="compositionally biased region" description="Polar residues" evidence="1">
    <location>
        <begin position="87"/>
        <end position="96"/>
    </location>
</feature>
<feature type="compositionally biased region" description="Basic residues" evidence="1">
    <location>
        <begin position="563"/>
        <end position="574"/>
    </location>
</feature>
<evidence type="ECO:0008006" key="4">
    <source>
        <dbReference type="Google" id="ProtNLM"/>
    </source>
</evidence>
<evidence type="ECO:0000256" key="1">
    <source>
        <dbReference type="SAM" id="MobiDB-lite"/>
    </source>
</evidence>
<gene>
    <name evidence="2" type="ORF">CYCCA115_LOCUS7464</name>
</gene>
<feature type="compositionally biased region" description="Low complexity" evidence="1">
    <location>
        <begin position="106"/>
        <end position="124"/>
    </location>
</feature>
<proteinExistence type="predicted"/>
<feature type="region of interest" description="Disordered" evidence="1">
    <location>
        <begin position="433"/>
        <end position="458"/>
    </location>
</feature>
<dbReference type="Proteomes" id="UP001295423">
    <property type="component" value="Unassembled WGS sequence"/>
</dbReference>
<name>A0AAD2CTV2_9STRA</name>
<dbReference type="AlphaFoldDB" id="A0AAD2CTV2"/>
<feature type="region of interest" description="Disordered" evidence="1">
    <location>
        <begin position="363"/>
        <end position="395"/>
    </location>
</feature>
<comment type="caution">
    <text evidence="2">The sequence shown here is derived from an EMBL/GenBank/DDBJ whole genome shotgun (WGS) entry which is preliminary data.</text>
</comment>
<feature type="region of interest" description="Disordered" evidence="1">
    <location>
        <begin position="1"/>
        <end position="21"/>
    </location>
</feature>
<evidence type="ECO:0000313" key="2">
    <source>
        <dbReference type="EMBL" id="CAJ1941323.1"/>
    </source>
</evidence>
<evidence type="ECO:0000313" key="3">
    <source>
        <dbReference type="Proteomes" id="UP001295423"/>
    </source>
</evidence>
<reference evidence="2" key="1">
    <citation type="submission" date="2023-08" db="EMBL/GenBank/DDBJ databases">
        <authorList>
            <person name="Audoor S."/>
            <person name="Bilcke G."/>
        </authorList>
    </citation>
    <scope>NUCLEOTIDE SEQUENCE</scope>
</reference>
<keyword evidence="3" id="KW-1185">Reference proteome</keyword>
<feature type="compositionally biased region" description="Basic and acidic residues" evidence="1">
    <location>
        <begin position="134"/>
        <end position="146"/>
    </location>
</feature>
<feature type="region of interest" description="Disordered" evidence="1">
    <location>
        <begin position="34"/>
        <end position="68"/>
    </location>
</feature>
<feature type="region of interest" description="Disordered" evidence="1">
    <location>
        <begin position="81"/>
        <end position="289"/>
    </location>
</feature>
<protein>
    <recommendedName>
        <fullName evidence="4">Tubby C-terminal domain-containing protein</fullName>
    </recommendedName>
</protein>
<feature type="region of interest" description="Disordered" evidence="1">
    <location>
        <begin position="303"/>
        <end position="329"/>
    </location>
</feature>
<accession>A0AAD2CTV2</accession>
<dbReference type="EMBL" id="CAKOGP040001001">
    <property type="protein sequence ID" value="CAJ1941323.1"/>
    <property type="molecule type" value="Genomic_DNA"/>
</dbReference>
<feature type="compositionally biased region" description="Polar residues" evidence="1">
    <location>
        <begin position="193"/>
        <end position="278"/>
    </location>
</feature>
<organism evidence="2 3">
    <name type="scientific">Cylindrotheca closterium</name>
    <dbReference type="NCBI Taxonomy" id="2856"/>
    <lineage>
        <taxon>Eukaryota</taxon>
        <taxon>Sar</taxon>
        <taxon>Stramenopiles</taxon>
        <taxon>Ochrophyta</taxon>
        <taxon>Bacillariophyta</taxon>
        <taxon>Bacillariophyceae</taxon>
        <taxon>Bacillariophycidae</taxon>
        <taxon>Bacillariales</taxon>
        <taxon>Bacillariaceae</taxon>
        <taxon>Cylindrotheca</taxon>
    </lineage>
</organism>